<evidence type="ECO:0000313" key="4">
    <source>
        <dbReference type="Proteomes" id="UP000433406"/>
    </source>
</evidence>
<feature type="compositionally biased region" description="Low complexity" evidence="1">
    <location>
        <begin position="26"/>
        <end position="43"/>
    </location>
</feature>
<accession>A0A6I3JAT4</accession>
<dbReference type="RefSeq" id="WP_154614844.1">
    <property type="nucleotide sequence ID" value="NZ_CP053660.1"/>
</dbReference>
<feature type="region of interest" description="Disordered" evidence="1">
    <location>
        <begin position="24"/>
        <end position="57"/>
    </location>
</feature>
<sequence length="326" mass="34979">MRTRRLLVLLLLMTLAGCGTEEEAALPKTAPKTAPTATTTPQAGAEDRAAVETLGPGPAGEEADFEWNEPLFHFLAEDGRVVDEEPWTACLGNGCWDGAPGLGGAIPAVGSPDALYFAFDYPGWKFHWVTFNPVEEECGGRSTTVRATSVTDRVFRIDPAGRRGQWRVDVFGRGPEGGDAVTSVLWTTRADGAVPAPRATGSLFTDEDGERVAPYGGPELHLADLARTPADATASWTVTDRAGHSVTVPLRRQRSRCDADGTLSFRGRDLTAAELEGLAGPAVTYTVELLLDGTTHTGTARWPQDETAEPPYTRFTFEPPLPAFRP</sequence>
<organism evidence="3 4">
    <name type="scientific">Nocardioides marmotae</name>
    <dbReference type="NCBI Taxonomy" id="2663857"/>
    <lineage>
        <taxon>Bacteria</taxon>
        <taxon>Bacillati</taxon>
        <taxon>Actinomycetota</taxon>
        <taxon>Actinomycetes</taxon>
        <taxon>Propionibacteriales</taxon>
        <taxon>Nocardioidaceae</taxon>
        <taxon>Nocardioides</taxon>
    </lineage>
</organism>
<feature type="signal peptide" evidence="2">
    <location>
        <begin position="1"/>
        <end position="24"/>
    </location>
</feature>
<proteinExistence type="predicted"/>
<evidence type="ECO:0000256" key="2">
    <source>
        <dbReference type="SAM" id="SignalP"/>
    </source>
</evidence>
<dbReference type="AlphaFoldDB" id="A0A6I3JAT4"/>
<feature type="chain" id="PRO_5044300232" description="Lipoprotein" evidence="2">
    <location>
        <begin position="25"/>
        <end position="326"/>
    </location>
</feature>
<name>A0A6I3JAT4_9ACTN</name>
<evidence type="ECO:0008006" key="5">
    <source>
        <dbReference type="Google" id="ProtNLM"/>
    </source>
</evidence>
<dbReference type="EMBL" id="WLCI01000008">
    <property type="protein sequence ID" value="MTB95223.1"/>
    <property type="molecule type" value="Genomic_DNA"/>
</dbReference>
<evidence type="ECO:0000256" key="1">
    <source>
        <dbReference type="SAM" id="MobiDB-lite"/>
    </source>
</evidence>
<dbReference type="Proteomes" id="UP000433406">
    <property type="component" value="Unassembled WGS sequence"/>
</dbReference>
<evidence type="ECO:0000313" key="3">
    <source>
        <dbReference type="EMBL" id="MTB95223.1"/>
    </source>
</evidence>
<keyword evidence="2" id="KW-0732">Signal</keyword>
<protein>
    <recommendedName>
        <fullName evidence="5">Lipoprotein</fullName>
    </recommendedName>
</protein>
<gene>
    <name evidence="3" type="ORF">GGQ22_09005</name>
</gene>
<comment type="caution">
    <text evidence="3">The sequence shown here is derived from an EMBL/GenBank/DDBJ whole genome shotgun (WGS) entry which is preliminary data.</text>
</comment>
<feature type="region of interest" description="Disordered" evidence="1">
    <location>
        <begin position="297"/>
        <end position="326"/>
    </location>
</feature>
<reference evidence="3 4" key="1">
    <citation type="submission" date="2019-10" db="EMBL/GenBank/DDBJ databases">
        <title>Nocardioides novel species isolated from the excrement of Marmot.</title>
        <authorList>
            <person name="Zhang G."/>
        </authorList>
    </citation>
    <scope>NUCLEOTIDE SEQUENCE [LARGE SCALE GENOMIC DNA]</scope>
    <source>
        <strain evidence="4">zg-579</strain>
    </source>
</reference>
<dbReference type="PROSITE" id="PS51257">
    <property type="entry name" value="PROKAR_LIPOPROTEIN"/>
    <property type="match status" value="1"/>
</dbReference>
<keyword evidence="4" id="KW-1185">Reference proteome</keyword>